<sequence>MDSTLFKQYLLAGCFILSTLLPVFVFLLKPRKKVFSPESRKRFRQVCDAKRLVLFHKTRRSIPPFEGHVFKRLETILGDLRPALAQIRTIETALRAASLHWLESVPSQSSSTVSQSSSSLSFILVDDKSNPVVWSSSPEINCTPSPPVAEENLKACLVAIKIGLVQLMSLMRADLSNFEEKHEVASAVDEIVQLHLSLILKQPTLQALILIFLADSLRFLDTFLSVHTFVLIVSSCKNANGDPNKEALYAICASVFPAFMPGSEIVDEVLCESPFNYSLCSLFADSRYSAKYLLSLYSRAAKSSPPDYDMSLFVAKKRLQSIYKKK</sequence>
<dbReference type="AlphaFoldDB" id="A0A2T0FN02"/>
<evidence type="ECO:0000256" key="1">
    <source>
        <dbReference type="SAM" id="Phobius"/>
    </source>
</evidence>
<keyword evidence="3" id="KW-1185">Reference proteome</keyword>
<dbReference type="Proteomes" id="UP000238350">
    <property type="component" value="Unassembled WGS sequence"/>
</dbReference>
<comment type="caution">
    <text evidence="2">The sequence shown here is derived from an EMBL/GenBank/DDBJ whole genome shotgun (WGS) entry which is preliminary data.</text>
</comment>
<accession>A0A2T0FN02</accession>
<keyword evidence="1" id="KW-0472">Membrane</keyword>
<evidence type="ECO:0000313" key="3">
    <source>
        <dbReference type="Proteomes" id="UP000238350"/>
    </source>
</evidence>
<proteinExistence type="predicted"/>
<dbReference type="RefSeq" id="XP_024666317.1">
    <property type="nucleotide sequence ID" value="XM_024810549.1"/>
</dbReference>
<reference evidence="2 3" key="1">
    <citation type="submission" date="2017-04" db="EMBL/GenBank/DDBJ databases">
        <title>Genome sequencing of [Candida] sorbophila.</title>
        <authorList>
            <person name="Ahn J.O."/>
        </authorList>
    </citation>
    <scope>NUCLEOTIDE SEQUENCE [LARGE SCALE GENOMIC DNA]</scope>
    <source>
        <strain evidence="2 3">DS02</strain>
    </source>
</reference>
<organism evidence="2 3">
    <name type="scientific">Wickerhamiella sorbophila</name>
    <dbReference type="NCBI Taxonomy" id="45607"/>
    <lineage>
        <taxon>Eukaryota</taxon>
        <taxon>Fungi</taxon>
        <taxon>Dikarya</taxon>
        <taxon>Ascomycota</taxon>
        <taxon>Saccharomycotina</taxon>
        <taxon>Dipodascomycetes</taxon>
        <taxon>Dipodascales</taxon>
        <taxon>Trichomonascaceae</taxon>
        <taxon>Wickerhamiella</taxon>
    </lineage>
</organism>
<gene>
    <name evidence="2" type="ORF">B9G98_03992</name>
</gene>
<keyword evidence="1" id="KW-1133">Transmembrane helix</keyword>
<dbReference type="EMBL" id="NDIQ01000022">
    <property type="protein sequence ID" value="PRT56372.1"/>
    <property type="molecule type" value="Genomic_DNA"/>
</dbReference>
<protein>
    <submittedName>
        <fullName evidence="2">Uncharacterized protein</fullName>
    </submittedName>
</protein>
<name>A0A2T0FN02_9ASCO</name>
<keyword evidence="1" id="KW-0812">Transmembrane</keyword>
<evidence type="ECO:0000313" key="2">
    <source>
        <dbReference type="EMBL" id="PRT56372.1"/>
    </source>
</evidence>
<feature type="transmembrane region" description="Helical" evidence="1">
    <location>
        <begin position="6"/>
        <end position="28"/>
    </location>
</feature>
<dbReference type="GeneID" id="36517740"/>